<dbReference type="SUPFAM" id="SSF53383">
    <property type="entry name" value="PLP-dependent transferases"/>
    <property type="match status" value="1"/>
</dbReference>
<dbReference type="InterPro" id="IPR008286">
    <property type="entry name" value="Prn/Lys/Arg_de-COase_C"/>
</dbReference>
<dbReference type="InterPro" id="IPR052357">
    <property type="entry name" value="Orn_Lys_Arg_decarboxylase-I"/>
</dbReference>
<dbReference type="InterPro" id="IPR000310">
    <property type="entry name" value="Orn/Lys/Arg_deCO2ase_major_dom"/>
</dbReference>
<evidence type="ECO:0000256" key="4">
    <source>
        <dbReference type="ARBA" id="ARBA00022898"/>
    </source>
</evidence>
<evidence type="ECO:0000259" key="6">
    <source>
        <dbReference type="Pfam" id="PF01276"/>
    </source>
</evidence>
<dbReference type="GO" id="GO:0016831">
    <property type="term" value="F:carboxy-lyase activity"/>
    <property type="evidence" value="ECO:0007669"/>
    <property type="project" value="UniProtKB-KW"/>
</dbReference>
<reference evidence="8" key="1">
    <citation type="journal article" date="2023" name="ISME J.">
        <title>Emergence of putative energy parasites within Clostridia revealed by genome analysis of a novel endosymbiotic clade.</title>
        <authorList>
            <person name="Takahashi K."/>
            <person name="Kuwahara H."/>
            <person name="Horikawa Y."/>
            <person name="Izawa K."/>
            <person name="Kato D."/>
            <person name="Inagaki T."/>
            <person name="Yuki M."/>
            <person name="Ohkuma M."/>
            <person name="Hongoh Y."/>
        </authorList>
    </citation>
    <scope>NUCLEOTIDE SEQUENCE</scope>
    <source>
        <strain evidence="8">RsTa-C01</strain>
    </source>
</reference>
<evidence type="ECO:0000256" key="5">
    <source>
        <dbReference type="ARBA" id="ARBA00023239"/>
    </source>
</evidence>
<dbReference type="Gene3D" id="3.40.640.10">
    <property type="entry name" value="Type I PLP-dependent aspartate aminotransferase-like (Major domain)"/>
    <property type="match status" value="1"/>
</dbReference>
<keyword evidence="4" id="KW-0663">Pyridoxal phosphate</keyword>
<comment type="similarity">
    <text evidence="2">Belongs to the Orn/Lys/Arg decarboxylase class-I family.</text>
</comment>
<dbReference type="AlphaFoldDB" id="A0AA48KVY1"/>
<dbReference type="Pfam" id="PF03711">
    <property type="entry name" value="OKR_DC_1_C"/>
    <property type="match status" value="1"/>
</dbReference>
<dbReference type="PANTHER" id="PTHR43277:SF3">
    <property type="entry name" value="DECARBOXYLASE, PUTATIVE-RELATED"/>
    <property type="match status" value="1"/>
</dbReference>
<evidence type="ECO:0000256" key="2">
    <source>
        <dbReference type="ARBA" id="ARBA00010671"/>
    </source>
</evidence>
<organism evidence="8">
    <name type="scientific">Candidatus Paraimprobicoccus trichonymphae</name>
    <dbReference type="NCBI Taxonomy" id="3033793"/>
    <lineage>
        <taxon>Bacteria</taxon>
        <taxon>Bacillati</taxon>
        <taxon>Bacillota</taxon>
        <taxon>Clostridia</taxon>
        <taxon>Candidatus Paraimprobicoccus</taxon>
    </lineage>
</organism>
<evidence type="ECO:0000259" key="7">
    <source>
        <dbReference type="Pfam" id="PF03711"/>
    </source>
</evidence>
<comment type="cofactor">
    <cofactor evidence="1">
        <name>pyridoxal 5'-phosphate</name>
        <dbReference type="ChEBI" id="CHEBI:597326"/>
    </cofactor>
</comment>
<evidence type="ECO:0000256" key="3">
    <source>
        <dbReference type="ARBA" id="ARBA00022793"/>
    </source>
</evidence>
<protein>
    <submittedName>
        <fullName evidence="8">Orn/Lys/Arg decarboxylase</fullName>
    </submittedName>
</protein>
<dbReference type="Pfam" id="PF01276">
    <property type="entry name" value="OKR_DC_1"/>
    <property type="match status" value="1"/>
</dbReference>
<feature type="domain" description="Orn/Lys/Arg decarboxylase C-terminal" evidence="7">
    <location>
        <begin position="364"/>
        <end position="415"/>
    </location>
</feature>
<dbReference type="InterPro" id="IPR015424">
    <property type="entry name" value="PyrdxlP-dep_Trfase"/>
</dbReference>
<dbReference type="EMBL" id="AP027925">
    <property type="protein sequence ID" value="BED92411.1"/>
    <property type="molecule type" value="Genomic_DNA"/>
</dbReference>
<feature type="domain" description="Orn/Lys/Arg decarboxylases family 1 pyridoxal-P attachment site" evidence="6">
    <location>
        <begin position="3"/>
        <end position="274"/>
    </location>
</feature>
<dbReference type="InterPro" id="IPR015421">
    <property type="entry name" value="PyrdxlP-dep_Trfase_major"/>
</dbReference>
<dbReference type="Gene3D" id="3.90.100.10">
    <property type="entry name" value="Orn/Lys/Arg decarboxylase, C-terminal domain"/>
    <property type="match status" value="1"/>
</dbReference>
<gene>
    <name evidence="8" type="ORF">RsTaC01_0121</name>
</gene>
<proteinExistence type="inferred from homology"/>
<accession>A0AA48KVY1</accession>
<evidence type="ECO:0000313" key="8">
    <source>
        <dbReference type="EMBL" id="BED92411.1"/>
    </source>
</evidence>
<dbReference type="Proteomes" id="UP001335720">
    <property type="component" value="Chromosome"/>
</dbReference>
<dbReference type="KEGG" id="ptrh:RsTaC01_0121"/>
<name>A0AA48KVY1_9FIRM</name>
<evidence type="ECO:0000256" key="1">
    <source>
        <dbReference type="ARBA" id="ARBA00001933"/>
    </source>
</evidence>
<keyword evidence="5" id="KW-0456">Lyase</keyword>
<dbReference type="PANTHER" id="PTHR43277">
    <property type="entry name" value="ARGININE DECARBOXYLASE"/>
    <property type="match status" value="1"/>
</dbReference>
<keyword evidence="3" id="KW-0210">Decarboxylase</keyword>
<sequence length="424" mass="48571">MFKNYINSDLSSFHTPGHKNKNFLKFDILKNDLTELELTDELYNCKKGILKAEIKFSNLYNTKRTIFSAGGNTLCIQTMIGLVHKKSKKILCVRNIHKSVINTFGLLDIDPVFASPNLKNIKKKIKKYRNDINSVFLTSPNYYGEIFDIKSISEICKKYNISLLVDNAHGSHLRFLKENLHPINLGADLVADSLHKTLPVLTGGAVLHINNTKFIDNSKNVMSIFGSTSPNFSILNSINLCRKWLENNGSNNFQILENKVNGIKEILKNKNIKFLHDNCDPVRIVINVNSAGFNGKEFVNYLHKHKIEPEFYDNKYVVLIPSNFNIKKDWDRLEKALMNIKIKNKKVIIDHFEFNLPKVSLSIREAMFSKSEMVFLKNSKHRVISELIAPCPPGTPILIPGELIRNEEQQLLKYYGIHILNVVK</sequence>